<feature type="non-terminal residue" evidence="1">
    <location>
        <position position="51"/>
    </location>
</feature>
<reference evidence="1 2" key="1">
    <citation type="submission" date="2013-11" db="EMBL/GenBank/DDBJ databases">
        <title>Genome sequencing of Stegodyphus mimosarum.</title>
        <authorList>
            <person name="Bechsgaard J."/>
        </authorList>
    </citation>
    <scope>NUCLEOTIDE SEQUENCE [LARGE SCALE GENOMIC DNA]</scope>
</reference>
<accession>A0A087TZ34</accession>
<dbReference type="AlphaFoldDB" id="A0A087TZ34"/>
<evidence type="ECO:0000313" key="1">
    <source>
        <dbReference type="EMBL" id="KFM70373.1"/>
    </source>
</evidence>
<dbReference type="EMBL" id="KK117398">
    <property type="protein sequence ID" value="KFM70373.1"/>
    <property type="molecule type" value="Genomic_DNA"/>
</dbReference>
<protein>
    <submittedName>
        <fullName evidence="1">Uncharacterized protein</fullName>
    </submittedName>
</protein>
<organism evidence="1 2">
    <name type="scientific">Stegodyphus mimosarum</name>
    <name type="common">African social velvet spider</name>
    <dbReference type="NCBI Taxonomy" id="407821"/>
    <lineage>
        <taxon>Eukaryota</taxon>
        <taxon>Metazoa</taxon>
        <taxon>Ecdysozoa</taxon>
        <taxon>Arthropoda</taxon>
        <taxon>Chelicerata</taxon>
        <taxon>Arachnida</taxon>
        <taxon>Araneae</taxon>
        <taxon>Araneomorphae</taxon>
        <taxon>Entelegynae</taxon>
        <taxon>Eresoidea</taxon>
        <taxon>Eresidae</taxon>
        <taxon>Stegodyphus</taxon>
    </lineage>
</organism>
<sequence>MLTNMSVFRCWSTKVHFRSLLIKNTFWVMGNLKRWLCGIAKQRNSTDFTKN</sequence>
<gene>
    <name evidence="1" type="ORF">X975_25631</name>
</gene>
<keyword evidence="2" id="KW-1185">Reference proteome</keyword>
<name>A0A087TZ34_STEMI</name>
<dbReference type="Proteomes" id="UP000054359">
    <property type="component" value="Unassembled WGS sequence"/>
</dbReference>
<evidence type="ECO:0000313" key="2">
    <source>
        <dbReference type="Proteomes" id="UP000054359"/>
    </source>
</evidence>
<proteinExistence type="predicted"/>